<reference evidence="2" key="1">
    <citation type="journal article" date="2019" name="Int. J. Syst. Evol. Microbiol.">
        <title>The Global Catalogue of Microorganisms (GCM) 10K type strain sequencing project: providing services to taxonomists for standard genome sequencing and annotation.</title>
        <authorList>
            <consortium name="The Broad Institute Genomics Platform"/>
            <consortium name="The Broad Institute Genome Sequencing Center for Infectious Disease"/>
            <person name="Wu L."/>
            <person name="Ma J."/>
        </authorList>
    </citation>
    <scope>NUCLEOTIDE SEQUENCE [LARGE SCALE GENOMIC DNA]</scope>
    <source>
        <strain evidence="2">JCM 9377</strain>
    </source>
</reference>
<organism evidence="1 2">
    <name type="scientific">Actinocorallia longicatena</name>
    <dbReference type="NCBI Taxonomy" id="111803"/>
    <lineage>
        <taxon>Bacteria</taxon>
        <taxon>Bacillati</taxon>
        <taxon>Actinomycetota</taxon>
        <taxon>Actinomycetes</taxon>
        <taxon>Streptosporangiales</taxon>
        <taxon>Thermomonosporaceae</taxon>
        <taxon>Actinocorallia</taxon>
    </lineage>
</organism>
<name>A0ABP6QS75_9ACTN</name>
<accession>A0ABP6QS75</accession>
<dbReference type="EMBL" id="BAAAUV010000055">
    <property type="protein sequence ID" value="GAA3243038.1"/>
    <property type="molecule type" value="Genomic_DNA"/>
</dbReference>
<comment type="caution">
    <text evidence="1">The sequence shown here is derived from an EMBL/GenBank/DDBJ whole genome shotgun (WGS) entry which is preliminary data.</text>
</comment>
<dbReference type="RefSeq" id="WP_344839998.1">
    <property type="nucleotide sequence ID" value="NZ_BAAAUV010000055.1"/>
</dbReference>
<evidence type="ECO:0000313" key="2">
    <source>
        <dbReference type="Proteomes" id="UP001501237"/>
    </source>
</evidence>
<protein>
    <submittedName>
        <fullName evidence="1">Uncharacterized protein</fullName>
    </submittedName>
</protein>
<dbReference type="Proteomes" id="UP001501237">
    <property type="component" value="Unassembled WGS sequence"/>
</dbReference>
<evidence type="ECO:0000313" key="1">
    <source>
        <dbReference type="EMBL" id="GAA3243038.1"/>
    </source>
</evidence>
<gene>
    <name evidence="1" type="ORF">GCM10010468_80970</name>
</gene>
<keyword evidence="2" id="KW-1185">Reference proteome</keyword>
<sequence length="378" mass="40725">MSPPGLAELTAYLSNAGWTLDDQDDRTVSWRPGAIGGPDIQVVLPVRDGVLDMPDRMTEALRAIAYAEHRLVREVLDDIAVGGADTVAVRLTPDLPPGEAPLGMAQIAVTALREWVVASASALDARSLVLPSRRSQRAEAFADNARFAAQPGSFVLALSLPLTDGFPEAQSRGELAGQQALLDAPAEPYGRRVTGRMLTAVRQAQQLATAVGEGARPLSAFGRQEVANATELAALSMLGGSDHDIYQIRFAFSPRAGTAMPPESLKITPAQQRILAEAAEFLRTRQPRPGVTVSGLVVRLFRQTNHGPGEIVVHGIDDDTDVFRKVRVELAAEDYARALRAHGRGEQVRASGDLDIRGTRRYLRNLTTFSVLESLDDE</sequence>
<proteinExistence type="predicted"/>